<reference evidence="2 3" key="1">
    <citation type="journal article" date="2020" name="ISME J.">
        <title>Comparative genomics reveals insights into cyanobacterial evolution and habitat adaptation.</title>
        <authorList>
            <person name="Chen M.Y."/>
            <person name="Teng W.K."/>
            <person name="Zhao L."/>
            <person name="Hu C.X."/>
            <person name="Zhou Y.K."/>
            <person name="Han B.P."/>
            <person name="Song L.R."/>
            <person name="Shu W.S."/>
        </authorList>
    </citation>
    <scope>NUCLEOTIDE SEQUENCE [LARGE SCALE GENOMIC DNA]</scope>
    <source>
        <strain evidence="2 3">FACHB-159</strain>
    </source>
</reference>
<dbReference type="InterPro" id="IPR024983">
    <property type="entry name" value="CHAT_dom"/>
</dbReference>
<dbReference type="EMBL" id="JACJTU010000041">
    <property type="protein sequence ID" value="MBD2738029.1"/>
    <property type="molecule type" value="Genomic_DNA"/>
</dbReference>
<evidence type="ECO:0000313" key="3">
    <source>
        <dbReference type="Proteomes" id="UP000637383"/>
    </source>
</evidence>
<sequence>MSKPNIIICELLVESYEKVRFRRSDTGQVTGILNLARFSRQIMRFENLLRANQLKSRQDFAKLGTLLYRCLFNGAVENSFKQIIKEIEDSKNNKNPKIFRIQLTFSEEVSDLAGIPWEFIYYPDSETVEGFFLIDYSNLVISRYLPLEKEIHSMRNEEDLLRFLIVISEPAGLGEILKDSVIEKIQDLQNYYPGISLDILEKHSRRQIQEKIAIRKPHIFHYIGHGRFNWQDQKGEIALLNSDLQTPIWISDDTFADYFKDFKPSLVVLQACQGGEGDFTANYAGLAPKLARKGIPAVIAMQYPVTNKIANVFSLAFYQALAKGESVDTAVQQGRREIVYDSDEYYDNRDFGNPVLYMSARDGYIIPRLKTKIFDAEDLRNSPSELEKAMNTLFNSEELANLEQFDDLVFSLRMSYEELPGETPQEKIKALIAYLQKNGDIGSLINAIKHLKPESFKDK</sequence>
<name>A0ABR8KGN7_9NOSO</name>
<evidence type="ECO:0000313" key="2">
    <source>
        <dbReference type="EMBL" id="MBD2738029.1"/>
    </source>
</evidence>
<accession>A0ABR8KGN7</accession>
<dbReference type="RefSeq" id="WP_190958589.1">
    <property type="nucleotide sequence ID" value="NZ_JACJTU010000041.1"/>
</dbReference>
<dbReference type="Pfam" id="PF12770">
    <property type="entry name" value="CHAT"/>
    <property type="match status" value="1"/>
</dbReference>
<keyword evidence="3" id="KW-1185">Reference proteome</keyword>
<feature type="domain" description="CHAT" evidence="1">
    <location>
        <begin position="65"/>
        <end position="343"/>
    </location>
</feature>
<gene>
    <name evidence="2" type="ORF">H6H03_29785</name>
</gene>
<evidence type="ECO:0000259" key="1">
    <source>
        <dbReference type="Pfam" id="PF12770"/>
    </source>
</evidence>
<protein>
    <submittedName>
        <fullName evidence="2">CHAT domain-containing protein</fullName>
    </submittedName>
</protein>
<dbReference type="Proteomes" id="UP000637383">
    <property type="component" value="Unassembled WGS sequence"/>
</dbReference>
<organism evidence="2 3">
    <name type="scientific">Nostoc paludosum FACHB-159</name>
    <dbReference type="NCBI Taxonomy" id="2692908"/>
    <lineage>
        <taxon>Bacteria</taxon>
        <taxon>Bacillati</taxon>
        <taxon>Cyanobacteriota</taxon>
        <taxon>Cyanophyceae</taxon>
        <taxon>Nostocales</taxon>
        <taxon>Nostocaceae</taxon>
        <taxon>Nostoc</taxon>
    </lineage>
</organism>
<proteinExistence type="predicted"/>
<comment type="caution">
    <text evidence="2">The sequence shown here is derived from an EMBL/GenBank/DDBJ whole genome shotgun (WGS) entry which is preliminary data.</text>
</comment>